<dbReference type="CDD" id="cd09627">
    <property type="entry name" value="DOMON_murB_like"/>
    <property type="match status" value="1"/>
</dbReference>
<dbReference type="RefSeq" id="WP_244017193.1">
    <property type="nucleotide sequence ID" value="NZ_JALHLF010000008.1"/>
</dbReference>
<name>A0ABT0BA98_9SPHN</name>
<gene>
    <name evidence="1" type="ORF">MTR62_04010</name>
</gene>
<accession>A0ABT0BA98</accession>
<evidence type="ECO:0000313" key="2">
    <source>
        <dbReference type="Proteomes" id="UP001162881"/>
    </source>
</evidence>
<evidence type="ECO:0000313" key="1">
    <source>
        <dbReference type="EMBL" id="MCJ2181869.1"/>
    </source>
</evidence>
<dbReference type="EMBL" id="JALHLF010000008">
    <property type="protein sequence ID" value="MCJ2181869.1"/>
    <property type="molecule type" value="Genomic_DNA"/>
</dbReference>
<protein>
    <submittedName>
        <fullName evidence="1">DOMON-like domain-containing protein</fullName>
    </submittedName>
</protein>
<dbReference type="Proteomes" id="UP001162881">
    <property type="component" value="Unassembled WGS sequence"/>
</dbReference>
<comment type="caution">
    <text evidence="1">The sequence shown here is derived from an EMBL/GenBank/DDBJ whole genome shotgun (WGS) entry which is preliminary data.</text>
</comment>
<reference evidence="1" key="1">
    <citation type="submission" date="2022-03" db="EMBL/GenBank/DDBJ databases">
        <title>Identification of a novel bacterium isolated from mangrove sediments.</title>
        <authorList>
            <person name="Pan X."/>
        </authorList>
    </citation>
    <scope>NUCLEOTIDE SEQUENCE</scope>
    <source>
        <strain evidence="1">B1949</strain>
    </source>
</reference>
<dbReference type="Gene3D" id="2.60.40.1190">
    <property type="match status" value="1"/>
</dbReference>
<sequence length="183" mass="20249">MAFAPTAFTLSCHSSSPARRVEAVSGRITPDGDGLRLRWRIDGAQELVVPAFAGKGRADNLWQTTCFELFIGHDGREGYSEFNLSPSERWAAYDFTARRVGMCERPMPHEPTCTMRVGESMAIFDACVPLAGLPEWPWLCGVSAVIEERDGQRSYWALEHFGAAPDFHDPACFTLALAAPQRP</sequence>
<organism evidence="1 2">
    <name type="scientific">Novosphingobium organovorum</name>
    <dbReference type="NCBI Taxonomy" id="2930092"/>
    <lineage>
        <taxon>Bacteria</taxon>
        <taxon>Pseudomonadati</taxon>
        <taxon>Pseudomonadota</taxon>
        <taxon>Alphaproteobacteria</taxon>
        <taxon>Sphingomonadales</taxon>
        <taxon>Sphingomonadaceae</taxon>
        <taxon>Novosphingobium</taxon>
    </lineage>
</organism>
<proteinExistence type="predicted"/>
<keyword evidence="2" id="KW-1185">Reference proteome</keyword>